<gene>
    <name evidence="2" type="ORF">LCGC14_0785040</name>
</gene>
<reference evidence="2" key="1">
    <citation type="journal article" date="2015" name="Nature">
        <title>Complex archaea that bridge the gap between prokaryotes and eukaryotes.</title>
        <authorList>
            <person name="Spang A."/>
            <person name="Saw J.H."/>
            <person name="Jorgensen S.L."/>
            <person name="Zaremba-Niedzwiedzka K."/>
            <person name="Martijn J."/>
            <person name="Lind A.E."/>
            <person name="van Eijk R."/>
            <person name="Schleper C."/>
            <person name="Guy L."/>
            <person name="Ettema T.J."/>
        </authorList>
    </citation>
    <scope>NUCLEOTIDE SEQUENCE</scope>
</reference>
<name>A0A0F9PYN0_9ZZZZ</name>
<evidence type="ECO:0000256" key="1">
    <source>
        <dbReference type="SAM" id="MobiDB-lite"/>
    </source>
</evidence>
<sequence>MSDKELTDDDLEKELDKAFKENEKLRDNCGTPIPGNKEVGIQRTNVFKEKSEK</sequence>
<protein>
    <submittedName>
        <fullName evidence="2">Uncharacterized protein</fullName>
    </submittedName>
</protein>
<comment type="caution">
    <text evidence="2">The sequence shown here is derived from an EMBL/GenBank/DDBJ whole genome shotgun (WGS) entry which is preliminary data.</text>
</comment>
<accession>A0A0F9PYN0</accession>
<dbReference type="AlphaFoldDB" id="A0A0F9PYN0"/>
<feature type="region of interest" description="Disordered" evidence="1">
    <location>
        <begin position="22"/>
        <end position="53"/>
    </location>
</feature>
<organism evidence="2">
    <name type="scientific">marine sediment metagenome</name>
    <dbReference type="NCBI Taxonomy" id="412755"/>
    <lineage>
        <taxon>unclassified sequences</taxon>
        <taxon>metagenomes</taxon>
        <taxon>ecological metagenomes</taxon>
    </lineage>
</organism>
<proteinExistence type="predicted"/>
<dbReference type="EMBL" id="LAZR01002047">
    <property type="protein sequence ID" value="KKN35309.1"/>
    <property type="molecule type" value="Genomic_DNA"/>
</dbReference>
<evidence type="ECO:0000313" key="2">
    <source>
        <dbReference type="EMBL" id="KKN35309.1"/>
    </source>
</evidence>